<name>A0A1F8DVW1_9BACT</name>
<evidence type="ECO:0000313" key="4">
    <source>
        <dbReference type="Proteomes" id="UP000177029"/>
    </source>
</evidence>
<protein>
    <recommendedName>
        <fullName evidence="5">Type 4 fimbrial biogenesis protein PilX N-terminal domain-containing protein</fullName>
    </recommendedName>
</protein>
<sequence length="134" mass="14597">MNNKGQALLIVVVFMGAIMLGISVISGFLFTQRLRTSVDITKSTRAIYAADAGIEAQLYDIFRGGYNGPNPGYESQSSEPINRSNIPGGAEFESNREYSESVGGFILSSTGSYEDSRSKVSRQLRIDLRIFGAE</sequence>
<accession>A0A1F8DVW1</accession>
<comment type="caution">
    <text evidence="3">The sequence shown here is derived from an EMBL/GenBank/DDBJ whole genome shotgun (WGS) entry which is preliminary data.</text>
</comment>
<keyword evidence="2" id="KW-1133">Transmembrane helix</keyword>
<dbReference type="AlphaFoldDB" id="A0A1F8DVW1"/>
<dbReference type="EMBL" id="MGIP01000005">
    <property type="protein sequence ID" value="OGM91905.1"/>
    <property type="molecule type" value="Genomic_DNA"/>
</dbReference>
<evidence type="ECO:0000256" key="2">
    <source>
        <dbReference type="SAM" id="Phobius"/>
    </source>
</evidence>
<reference evidence="3 4" key="1">
    <citation type="journal article" date="2016" name="Nat. Commun.">
        <title>Thousands of microbial genomes shed light on interconnected biogeochemical processes in an aquifer system.</title>
        <authorList>
            <person name="Anantharaman K."/>
            <person name="Brown C.T."/>
            <person name="Hug L.A."/>
            <person name="Sharon I."/>
            <person name="Castelle C.J."/>
            <person name="Probst A.J."/>
            <person name="Thomas B.C."/>
            <person name="Singh A."/>
            <person name="Wilkins M.J."/>
            <person name="Karaoz U."/>
            <person name="Brodie E.L."/>
            <person name="Williams K.H."/>
            <person name="Hubbard S.S."/>
            <person name="Banfield J.F."/>
        </authorList>
    </citation>
    <scope>NUCLEOTIDE SEQUENCE [LARGE SCALE GENOMIC DNA]</scope>
</reference>
<dbReference type="Proteomes" id="UP000177029">
    <property type="component" value="Unassembled WGS sequence"/>
</dbReference>
<keyword evidence="2" id="KW-0472">Membrane</keyword>
<evidence type="ECO:0000256" key="1">
    <source>
        <dbReference type="SAM" id="MobiDB-lite"/>
    </source>
</evidence>
<keyword evidence="2" id="KW-0812">Transmembrane</keyword>
<proteinExistence type="predicted"/>
<feature type="compositionally biased region" description="Polar residues" evidence="1">
    <location>
        <begin position="73"/>
        <end position="85"/>
    </location>
</feature>
<evidence type="ECO:0008006" key="5">
    <source>
        <dbReference type="Google" id="ProtNLM"/>
    </source>
</evidence>
<feature type="transmembrane region" description="Helical" evidence="2">
    <location>
        <begin position="6"/>
        <end position="30"/>
    </location>
</feature>
<gene>
    <name evidence="3" type="ORF">A2755_00900</name>
</gene>
<dbReference type="STRING" id="1802555.A2755_00900"/>
<evidence type="ECO:0000313" key="3">
    <source>
        <dbReference type="EMBL" id="OGM91905.1"/>
    </source>
</evidence>
<organism evidence="3 4">
    <name type="scientific">Candidatus Wolfebacteria bacterium RIFCSPHIGHO2_01_FULL_48_22</name>
    <dbReference type="NCBI Taxonomy" id="1802555"/>
    <lineage>
        <taxon>Bacteria</taxon>
        <taxon>Candidatus Wolfeibacteriota</taxon>
    </lineage>
</organism>
<feature type="region of interest" description="Disordered" evidence="1">
    <location>
        <begin position="69"/>
        <end position="95"/>
    </location>
</feature>